<dbReference type="SUPFAM" id="SSF52980">
    <property type="entry name" value="Restriction endonuclease-like"/>
    <property type="match status" value="1"/>
</dbReference>
<dbReference type="PANTHER" id="PTHR34314:SF6">
    <property type="entry name" value="DUF3782 DOMAIN-CONTAINING PROTEIN"/>
    <property type="match status" value="1"/>
</dbReference>
<evidence type="ECO:0000313" key="1">
    <source>
        <dbReference type="EMBL" id="GAK54212.1"/>
    </source>
</evidence>
<keyword evidence="2" id="KW-1185">Reference proteome</keyword>
<dbReference type="EMBL" id="DF820460">
    <property type="protein sequence ID" value="GAK54212.1"/>
    <property type="molecule type" value="Genomic_DNA"/>
</dbReference>
<gene>
    <name evidence="1" type="ORF">U14_05491</name>
</gene>
<dbReference type="Proteomes" id="UP000030700">
    <property type="component" value="Unassembled WGS sequence"/>
</dbReference>
<proteinExistence type="predicted"/>
<dbReference type="HOGENOM" id="CLU_064028_2_0_0"/>
<evidence type="ECO:0000313" key="2">
    <source>
        <dbReference type="Proteomes" id="UP000030700"/>
    </source>
</evidence>
<sequence>MPATTQIQTIRKIILSELPTLIESDPAIRSSISRIGSERYADRRQTDNHIDRILNELKEDRERSEQRWQEDHRTIQEMLAEIKQIKTKHEASIGALGARWGLQSESAFRNGLRAILENSFHVNVERYADFDQEGLVFGRPDQVELDVIIFNGTVILCELKSSMSKSDMYAFWRKAQFYEKQHQRRADRLLAISPMIDDKAKQVAKELQIETYSYSDEVVI</sequence>
<reference evidence="1" key="1">
    <citation type="journal article" date="2015" name="PeerJ">
        <title>First genomic representation of candidate bacterial phylum KSB3 points to enhanced environmental sensing as a trigger of wastewater bulking.</title>
        <authorList>
            <person name="Sekiguchi Y."/>
            <person name="Ohashi A."/>
            <person name="Parks D.H."/>
            <person name="Yamauchi T."/>
            <person name="Tyson G.W."/>
            <person name="Hugenholtz P."/>
        </authorList>
    </citation>
    <scope>NUCLEOTIDE SEQUENCE [LARGE SCALE GENOMIC DNA]</scope>
</reference>
<dbReference type="InterPro" id="IPR011335">
    <property type="entry name" value="Restrct_endonuc-II-like"/>
</dbReference>
<evidence type="ECO:0008006" key="3">
    <source>
        <dbReference type="Google" id="ProtNLM"/>
    </source>
</evidence>
<dbReference type="InterPro" id="IPR024271">
    <property type="entry name" value="DUF3782"/>
</dbReference>
<dbReference type="Pfam" id="PF07788">
    <property type="entry name" value="PDDEXK_10"/>
    <property type="match status" value="1"/>
</dbReference>
<dbReference type="AlphaFoldDB" id="A0A081BS31"/>
<dbReference type="STRING" id="1499966.U14_05491"/>
<dbReference type="PANTHER" id="PTHR34314">
    <property type="entry name" value="CRENARCHAEAL PROTEIN, PUTATIVE-RELATED"/>
    <property type="match status" value="1"/>
</dbReference>
<name>A0A081BS31_9BACT</name>
<dbReference type="Pfam" id="PF12644">
    <property type="entry name" value="DUF3782"/>
    <property type="match status" value="1"/>
</dbReference>
<protein>
    <recommendedName>
        <fullName evidence="3">DUF3782 domain-containing protein</fullName>
    </recommendedName>
</protein>
<organism evidence="1">
    <name type="scientific">Candidatus Moduliflexus flocculans</name>
    <dbReference type="NCBI Taxonomy" id="1499966"/>
    <lineage>
        <taxon>Bacteria</taxon>
        <taxon>Candidatus Moduliflexota</taxon>
        <taxon>Candidatus Moduliflexia</taxon>
        <taxon>Candidatus Moduliflexales</taxon>
        <taxon>Candidatus Moduliflexaceae</taxon>
    </lineage>
</organism>
<accession>A0A081BS31</accession>
<dbReference type="InterPro" id="IPR012431">
    <property type="entry name" value="PDDEXK_10"/>
</dbReference>